<dbReference type="Proteomes" id="UP000193570">
    <property type="component" value="Unassembled WGS sequence"/>
</dbReference>
<evidence type="ECO:0000313" key="2">
    <source>
        <dbReference type="Proteomes" id="UP000193570"/>
    </source>
</evidence>
<dbReference type="InterPro" id="IPR014955">
    <property type="entry name" value="DUF1826"/>
</dbReference>
<dbReference type="AlphaFoldDB" id="A0A1X6YYE1"/>
<organism evidence="1 2">
    <name type="scientific">Roseivivax jejudonensis</name>
    <dbReference type="NCBI Taxonomy" id="1529041"/>
    <lineage>
        <taxon>Bacteria</taxon>
        <taxon>Pseudomonadati</taxon>
        <taxon>Pseudomonadota</taxon>
        <taxon>Alphaproteobacteria</taxon>
        <taxon>Rhodobacterales</taxon>
        <taxon>Roseobacteraceae</taxon>
        <taxon>Roseivivax</taxon>
    </lineage>
</organism>
<keyword evidence="2" id="KW-1185">Reference proteome</keyword>
<protein>
    <recommendedName>
        <fullName evidence="3">DUF1826 domain-containing protein</fullName>
    </recommendedName>
</protein>
<name>A0A1X6YYE1_9RHOB</name>
<sequence length="204" mass="21837">METVVQQTAATVLSGTAPEVLGNIHAPGCAAAIWERRVRAATQGWLNRLPHDHLPALRTVVSADAARAAVQAACAQVGLPDGTDLGWLCADVQSLARRFASVMGTQGVALRLDVVRDDSCCKFQIDNVPARLLCTYRGAGTEYRTTHHEAAPERISRMNAGWVGLFRGAAWPGDLPCGLVHRSPPIAGRGETRLLLVIDTIERG</sequence>
<accession>A0A1X6YYE1</accession>
<reference evidence="1 2" key="1">
    <citation type="submission" date="2017-03" db="EMBL/GenBank/DDBJ databases">
        <authorList>
            <person name="Afonso C.L."/>
            <person name="Miller P.J."/>
            <person name="Scott M.A."/>
            <person name="Spackman E."/>
            <person name="Goraichik I."/>
            <person name="Dimitrov K.M."/>
            <person name="Suarez D.L."/>
            <person name="Swayne D.E."/>
        </authorList>
    </citation>
    <scope>NUCLEOTIDE SEQUENCE [LARGE SCALE GENOMIC DNA]</scope>
    <source>
        <strain evidence="1 2">CECT 8625</strain>
    </source>
</reference>
<evidence type="ECO:0000313" key="1">
    <source>
        <dbReference type="EMBL" id="SLN34509.1"/>
    </source>
</evidence>
<gene>
    <name evidence="1" type="ORF">ROJ8625_01625</name>
</gene>
<proteinExistence type="predicted"/>
<dbReference type="Pfam" id="PF08856">
    <property type="entry name" value="DUF1826"/>
    <property type="match status" value="1"/>
</dbReference>
<evidence type="ECO:0008006" key="3">
    <source>
        <dbReference type="Google" id="ProtNLM"/>
    </source>
</evidence>
<dbReference type="EMBL" id="FWFK01000002">
    <property type="protein sequence ID" value="SLN34509.1"/>
    <property type="molecule type" value="Genomic_DNA"/>
</dbReference>